<dbReference type="Gene3D" id="3.30.70.3290">
    <property type="match status" value="1"/>
</dbReference>
<dbReference type="GO" id="GO:0031177">
    <property type="term" value="F:phosphopantetheine binding"/>
    <property type="evidence" value="ECO:0007669"/>
    <property type="project" value="InterPro"/>
</dbReference>
<dbReference type="InterPro" id="IPR020843">
    <property type="entry name" value="ER"/>
</dbReference>
<keyword evidence="5" id="KW-0511">Multifunctional enzyme</keyword>
<dbReference type="Gene3D" id="1.10.1200.10">
    <property type="entry name" value="ACP-like"/>
    <property type="match status" value="1"/>
</dbReference>
<dbReference type="PROSITE" id="PS52004">
    <property type="entry name" value="KS3_2"/>
    <property type="match status" value="1"/>
</dbReference>
<feature type="domain" description="Ketosynthase family 3 (KS3)" evidence="10">
    <location>
        <begin position="11"/>
        <end position="436"/>
    </location>
</feature>
<feature type="domain" description="PKS/mFAS DH" evidence="11">
    <location>
        <begin position="972"/>
        <end position="1291"/>
    </location>
</feature>
<dbReference type="InterPro" id="IPR009081">
    <property type="entry name" value="PP-bd_ACP"/>
</dbReference>
<dbReference type="InterPro" id="IPR016039">
    <property type="entry name" value="Thiolase-like"/>
</dbReference>
<gene>
    <name evidence="12" type="ORF">BS50DRAFT_541807</name>
</gene>
<keyword evidence="6" id="KW-0012">Acyltransferase</keyword>
<dbReference type="Pfam" id="PF08659">
    <property type="entry name" value="KR"/>
    <property type="match status" value="1"/>
</dbReference>
<dbReference type="Gene3D" id="3.40.50.150">
    <property type="entry name" value="Vaccinia Virus protein VP39"/>
    <property type="match status" value="1"/>
</dbReference>
<dbReference type="SMART" id="SM00823">
    <property type="entry name" value="PKS_PP"/>
    <property type="match status" value="1"/>
</dbReference>
<keyword evidence="3" id="KW-0808">Transferase</keyword>
<keyword evidence="4" id="KW-0521">NADP</keyword>
<dbReference type="InterPro" id="IPR049900">
    <property type="entry name" value="PKS_mFAS_DH"/>
</dbReference>
<dbReference type="InterPro" id="IPR020841">
    <property type="entry name" value="PKS_Beta-ketoAc_synthase_dom"/>
</dbReference>
<dbReference type="Pfam" id="PF00550">
    <property type="entry name" value="PP-binding"/>
    <property type="match status" value="1"/>
</dbReference>
<dbReference type="PANTHER" id="PTHR43775">
    <property type="entry name" value="FATTY ACID SYNTHASE"/>
    <property type="match status" value="1"/>
</dbReference>
<dbReference type="InterPro" id="IPR036736">
    <property type="entry name" value="ACP-like_sf"/>
</dbReference>
<dbReference type="SMART" id="SM00829">
    <property type="entry name" value="PKS_ER"/>
    <property type="match status" value="1"/>
</dbReference>
<dbReference type="InterPro" id="IPR016035">
    <property type="entry name" value="Acyl_Trfase/lysoPLipase"/>
</dbReference>
<dbReference type="STRING" id="1448308.A0A2T2P4S9"/>
<dbReference type="SUPFAM" id="SSF52151">
    <property type="entry name" value="FabD/lysophospholipase-like"/>
    <property type="match status" value="1"/>
</dbReference>
<dbReference type="InterPro" id="IPR036291">
    <property type="entry name" value="NAD(P)-bd_dom_sf"/>
</dbReference>
<dbReference type="OrthoDB" id="329835at2759"/>
<dbReference type="SMART" id="SM00822">
    <property type="entry name" value="PKS_KR"/>
    <property type="match status" value="1"/>
</dbReference>
<dbReference type="InterPro" id="IPR014031">
    <property type="entry name" value="Ketoacyl_synth_C"/>
</dbReference>
<name>A0A2T2P4S9_CORCC</name>
<evidence type="ECO:0000256" key="2">
    <source>
        <dbReference type="ARBA" id="ARBA00022553"/>
    </source>
</evidence>
<dbReference type="SUPFAM" id="SSF53335">
    <property type="entry name" value="S-adenosyl-L-methionine-dependent methyltransferases"/>
    <property type="match status" value="1"/>
</dbReference>
<evidence type="ECO:0000313" key="13">
    <source>
        <dbReference type="Proteomes" id="UP000240883"/>
    </source>
</evidence>
<dbReference type="GO" id="GO:0044550">
    <property type="term" value="P:secondary metabolite biosynthetic process"/>
    <property type="evidence" value="ECO:0007669"/>
    <property type="project" value="TreeGrafter"/>
</dbReference>
<dbReference type="PROSITE" id="PS00012">
    <property type="entry name" value="PHOSPHOPANTETHEINE"/>
    <property type="match status" value="1"/>
</dbReference>
<dbReference type="Pfam" id="PF21089">
    <property type="entry name" value="PKS_DH_N"/>
    <property type="match status" value="1"/>
</dbReference>
<dbReference type="InterPro" id="IPR014043">
    <property type="entry name" value="Acyl_transferase_dom"/>
</dbReference>
<evidence type="ECO:0000259" key="10">
    <source>
        <dbReference type="PROSITE" id="PS52004"/>
    </source>
</evidence>
<dbReference type="EMBL" id="KZ678129">
    <property type="protein sequence ID" value="PSN72681.1"/>
    <property type="molecule type" value="Genomic_DNA"/>
</dbReference>
<evidence type="ECO:0000256" key="6">
    <source>
        <dbReference type="ARBA" id="ARBA00023315"/>
    </source>
</evidence>
<dbReference type="Gene3D" id="3.40.50.720">
    <property type="entry name" value="NAD(P)-binding Rossmann-like Domain"/>
    <property type="match status" value="2"/>
</dbReference>
<accession>A0A2T2P4S9</accession>
<evidence type="ECO:0000256" key="7">
    <source>
        <dbReference type="PROSITE-ProRule" id="PRU01363"/>
    </source>
</evidence>
<dbReference type="Gene3D" id="3.40.366.10">
    <property type="entry name" value="Malonyl-Coenzyme A Acyl Carrier Protein, domain 2"/>
    <property type="match status" value="1"/>
</dbReference>
<dbReference type="SMART" id="SM00825">
    <property type="entry name" value="PKS_KS"/>
    <property type="match status" value="1"/>
</dbReference>
<evidence type="ECO:0000313" key="12">
    <source>
        <dbReference type="EMBL" id="PSN72681.1"/>
    </source>
</evidence>
<keyword evidence="2" id="KW-0597">Phosphoprotein</keyword>
<dbReference type="Pfam" id="PF16197">
    <property type="entry name" value="KAsynt_C_assoc"/>
    <property type="match status" value="1"/>
</dbReference>
<keyword evidence="1" id="KW-0596">Phosphopantetheine</keyword>
<dbReference type="Gene3D" id="3.40.47.10">
    <property type="match status" value="1"/>
</dbReference>
<feature type="active site" description="Proton donor; for dehydratase activity" evidence="7">
    <location>
        <position position="1199"/>
    </location>
</feature>
<feature type="compositionally biased region" description="Low complexity" evidence="8">
    <location>
        <begin position="1808"/>
        <end position="1817"/>
    </location>
</feature>
<dbReference type="InterPro" id="IPR006162">
    <property type="entry name" value="Ppantetheine_attach_site"/>
</dbReference>
<dbReference type="Pfam" id="PF02801">
    <property type="entry name" value="Ketoacyl-synt_C"/>
    <property type="match status" value="1"/>
</dbReference>
<evidence type="ECO:0000256" key="8">
    <source>
        <dbReference type="SAM" id="MobiDB-lite"/>
    </source>
</evidence>
<evidence type="ECO:0000256" key="5">
    <source>
        <dbReference type="ARBA" id="ARBA00023268"/>
    </source>
</evidence>
<sequence>MSRDNHPAQTPTPIAVVGMSFRGPGDATNAENLLRMVAEGRESRSEIPEQKWNADAFYHPDANRYGTHNVKYGHWFQQDVYEFDAPFFSLSAAEAAALDPQQRMLLECSYEAFENSGTPMSRVVGTDTAVFTATFATDYTEMLWRDPESVPMYQCTNAGFSRANMANRISYSFDLKGPSVMVDTACSGGMTALHLACQSLLTGEARQALASGSSLVLGPEVMVTMSMMRFLSPDGRCYTFDERANGYARGEGVAVLLLKRLDDALADGDTIRAIIRGTGSNQDGKSMGITMPNSSSQEELIRSVYARTGLDPSETSYVECHGTGTQAGDTTETGAISRVFGVGRKQPLAIGSVKTNVGHLEGASGLASVIKSVLMLENGIILPNRNFEKANPKIPLKGWHLHVPTSVEPWNISKARRASVNSFGYGGANVHAILESAEDFLRGRGVNPKYHTRKPNVTIKAIQDALSVGMVNGNGHINGHNHINGNDNISLAPMPKLFALSAFDPTAGESWAQSLSSYIAARTPINRDTPSAPSDEEFAFLSSLAFTLSDRRTQHPWRATVTASSATELIARLAKVRFATVAKRRNIGYVFTGQGAQWCGMGRELMVASSRFRASLEACGSALRQFGAGFDVVEELEKDFESTRVNKAVYCQPLCTALQIALVDLLESWGVTPHSVTGHSSGEIAAAYAAGSLSLEDAMLVAYERGRATSILAEEGMKGSMAAVTMEREELVALLQELKTGKAVIACTNSPTTFTVSGDKTAVDELQHLLRAKGVYNRRLIVDVAYHSHHMAPIANRYRSAISKINVLGGNKVVFFSSVTGKLINKNRLGVEYWVSNLVGEVKFAQSLIQLASPTGVDNTSQIQTLVEIGPHSALAGPIRQTIEASEVLTKCSINYLSVLSRKKDATATALEIASSLFVLGHSIRLSAVNHNLGSKIPPLIDLPSYAWNHAKAYTAESRISKSYRQRLHPRMDIIGAYDVHSSTLEPRWRQIIRLTELPWVRGHSIQSNIVYPAAGYITMAIEAAKQNFCQEAPQTKILGYQLRDIAIGSALIIPETPGEVEVCISLKTSSSNVWDEFTVMAVSSEGRWTEHCRGLIAVKTPPKASNLVNGKTQDDLNIIAQETLVKGFEEVCETTWGSDEVYRRFLESGMQYTSTFANINQVRSAPDQCITRTEIPDTAAVMPMGYEQPFVIHPCTLDGIIQTYFPALATRIGEVRNPYVPVSIEEMHVAHDVTRQPGKMLSSYTSTRRKDYRFITASITVFEDTHVPGSEPAVQMDGVTFAALDSHDTDDDGDQLPARAFNVKWAPDVDGLTQQELINICSASGTTDIGAVPAEMNQVAVQLLREALDKVTEQQSREAGQYAHSLWKLVQSQTERATTSQQLSEGNGQQLPKEIKTALSRAAERLQGMLVGEAASTDLYEAHEAESVWRILQLLTENQALAIYLHLLGHKKANLSVLTMGPRSGLASLSLLSGLSGLTDGAVPFGTFHCSDADFNVEQMSKARFPAWAGSMGFRDVATDGDTYDVVFAFNTTLSGSQFSKTLSGMSRLLRPGGKLVLVKHACSSPLATLLWSSLPGFAATPIHGQAAMSSSAVSDMLVKLGYQTQARLAEASVVVQGAGPKNGSHGMPNVLIVADKGQTGIDVQRLQTLCEELGAPTEVMRLEETQARPGQVCVVLSELTRSVLADPEAGEWGALRRLAHSGAGVLWVTRGAGSDGCTNPQAALIQGFARTMRAETDDRPIVTLDLDGDVGATVSGQDAAACIGRVVERVWGFGMADDVELVERGGILLVPRLAEDSEASDHLQDGKASSGNASGNTGGPQPLMTVALEQAGSCRLFAGTPGLLDSLHFAPDERLDGRLGAGQVDVDVRACGINFKDVMMAMGQIPVEDLGCECSGVVRAVGSAVRGLHVGDAVVCMATGSFCTRLRVDARLARVFPQTMDFATAAALPITYTTAYHALHNMARVRAGDTVLIHAAAGGLGQALVELGRLAGADVLVTVGSPEKKQLVMSRFGLDEGRILYSRDTTFARHVMRITNGRGADVVINSLAGEALRQSWACIAPFGRFIELGLRDITLNTKIAMAPFARSASFAAFNLAYMLHQDPQQAGDVLQEVLALHGQGRLRGPAPLETYSFSQLEQAFRSMQTGRHMGKLVAVVEQTAVVKYHNPHGHHARKHQGPLFRHDASYLLVGGLGGIGRETALWMASCGARHLVMLSRSGPDSAAAHHTTTELQAAGCTTMVLRCDVSDAVSLATALASLGPTHPPIRGVIQGAMVLRDSMLANMTLDDYTHVLKPKVQGTWNLHHQLPADMDFFLMESSISGIVGNATQAAYAAANTFLDAFARYRRSRGQAATTVDIGAVEGIGYLAQHDDLKHAMERQGFDFTDCNRLMRLLEFAIRNSTREPGAAHIVTGLGPWHPDTSLPALSAPLFARYRALSARGTTVVEASDTLRSALKQSNTLNAALALILGALVDQIVLRTGVPIENVSTSKSLHDYGIDSLQAVELRNWLSKEMDSLVPILELLAAESLDALAVKIAQRSRLVVATSGNA</sequence>
<dbReference type="GO" id="GO:0016491">
    <property type="term" value="F:oxidoreductase activity"/>
    <property type="evidence" value="ECO:0007669"/>
    <property type="project" value="InterPro"/>
</dbReference>
<dbReference type="PROSITE" id="PS52019">
    <property type="entry name" value="PKS_MFAS_DH"/>
    <property type="match status" value="1"/>
</dbReference>
<dbReference type="PROSITE" id="PS50075">
    <property type="entry name" value="CARRIER"/>
    <property type="match status" value="1"/>
</dbReference>
<dbReference type="InterPro" id="IPR049551">
    <property type="entry name" value="PKS_DH_C"/>
</dbReference>
<evidence type="ECO:0000256" key="1">
    <source>
        <dbReference type="ARBA" id="ARBA00022450"/>
    </source>
</evidence>
<dbReference type="Pfam" id="PF08240">
    <property type="entry name" value="ADH_N"/>
    <property type="match status" value="1"/>
</dbReference>
<dbReference type="SMART" id="SM00827">
    <property type="entry name" value="PKS_AT"/>
    <property type="match status" value="1"/>
</dbReference>
<feature type="region of interest" description="N-terminal hotdog fold" evidence="7">
    <location>
        <begin position="972"/>
        <end position="1104"/>
    </location>
</feature>
<feature type="region of interest" description="C-terminal hotdog fold" evidence="7">
    <location>
        <begin position="1134"/>
        <end position="1291"/>
    </location>
</feature>
<dbReference type="Gene3D" id="3.90.180.10">
    <property type="entry name" value="Medium-chain alcohol dehydrogenases, catalytic domain"/>
    <property type="match status" value="1"/>
</dbReference>
<dbReference type="SUPFAM" id="SSF55048">
    <property type="entry name" value="Probable ACP-binding domain of malonyl-CoA ACP transacylase"/>
    <property type="match status" value="1"/>
</dbReference>
<protein>
    <submittedName>
        <fullName evidence="12">Polyketide synthase</fullName>
    </submittedName>
</protein>
<evidence type="ECO:0000256" key="4">
    <source>
        <dbReference type="ARBA" id="ARBA00022857"/>
    </source>
</evidence>
<dbReference type="InterPro" id="IPR013154">
    <property type="entry name" value="ADH-like_N"/>
</dbReference>
<dbReference type="SUPFAM" id="SSF53901">
    <property type="entry name" value="Thiolase-like"/>
    <property type="match status" value="1"/>
</dbReference>
<dbReference type="InterPro" id="IPR016036">
    <property type="entry name" value="Malonyl_transacylase_ACP-bd"/>
</dbReference>
<dbReference type="CDD" id="cd05195">
    <property type="entry name" value="enoyl_red"/>
    <property type="match status" value="1"/>
</dbReference>
<dbReference type="InterPro" id="IPR013968">
    <property type="entry name" value="PKS_KR"/>
</dbReference>
<dbReference type="InterPro" id="IPR020806">
    <property type="entry name" value="PKS_PP-bd"/>
</dbReference>
<keyword evidence="13" id="KW-1185">Reference proteome</keyword>
<dbReference type="InterPro" id="IPR001227">
    <property type="entry name" value="Ac_transferase_dom_sf"/>
</dbReference>
<dbReference type="SUPFAM" id="SSF51735">
    <property type="entry name" value="NAD(P)-binding Rossmann-fold domains"/>
    <property type="match status" value="3"/>
</dbReference>
<reference evidence="12 13" key="1">
    <citation type="journal article" date="2018" name="Front. Microbiol.">
        <title>Genome-Wide Analysis of Corynespora cassiicola Leaf Fall Disease Putative Effectors.</title>
        <authorList>
            <person name="Lopez D."/>
            <person name="Ribeiro S."/>
            <person name="Label P."/>
            <person name="Fumanal B."/>
            <person name="Venisse J.S."/>
            <person name="Kohler A."/>
            <person name="de Oliveira R.R."/>
            <person name="Labutti K."/>
            <person name="Lipzen A."/>
            <person name="Lail K."/>
            <person name="Bauer D."/>
            <person name="Ohm R.A."/>
            <person name="Barry K.W."/>
            <person name="Spatafora J."/>
            <person name="Grigoriev I.V."/>
            <person name="Martin F.M."/>
            <person name="Pujade-Renaud V."/>
        </authorList>
    </citation>
    <scope>NUCLEOTIDE SEQUENCE [LARGE SCALE GENOMIC DNA]</scope>
    <source>
        <strain evidence="12 13">Philippines</strain>
    </source>
</reference>
<feature type="active site" description="Proton acceptor; for dehydratase activity" evidence="7">
    <location>
        <position position="1004"/>
    </location>
</feature>
<dbReference type="Pfam" id="PF13602">
    <property type="entry name" value="ADH_zinc_N_2"/>
    <property type="match status" value="1"/>
</dbReference>
<dbReference type="InterPro" id="IPR042104">
    <property type="entry name" value="PKS_dehydratase_sf"/>
</dbReference>
<dbReference type="SMART" id="SM00826">
    <property type="entry name" value="PKS_DH"/>
    <property type="match status" value="1"/>
</dbReference>
<feature type="region of interest" description="Disordered" evidence="8">
    <location>
        <begin position="1801"/>
        <end position="1824"/>
    </location>
</feature>
<dbReference type="InterPro" id="IPR049552">
    <property type="entry name" value="PKS_DH_N"/>
</dbReference>
<dbReference type="CDD" id="cd00833">
    <property type="entry name" value="PKS"/>
    <property type="match status" value="1"/>
</dbReference>
<evidence type="ECO:0000259" key="9">
    <source>
        <dbReference type="PROSITE" id="PS50075"/>
    </source>
</evidence>
<organism evidence="12 13">
    <name type="scientific">Corynespora cassiicola Philippines</name>
    <dbReference type="NCBI Taxonomy" id="1448308"/>
    <lineage>
        <taxon>Eukaryota</taxon>
        <taxon>Fungi</taxon>
        <taxon>Dikarya</taxon>
        <taxon>Ascomycota</taxon>
        <taxon>Pezizomycotina</taxon>
        <taxon>Dothideomycetes</taxon>
        <taxon>Pleosporomycetidae</taxon>
        <taxon>Pleosporales</taxon>
        <taxon>Corynesporascaceae</taxon>
        <taxon>Corynespora</taxon>
    </lineage>
</organism>
<feature type="domain" description="Carrier" evidence="9">
    <location>
        <begin position="2464"/>
        <end position="2541"/>
    </location>
</feature>
<dbReference type="InterPro" id="IPR020807">
    <property type="entry name" value="PKS_DH"/>
</dbReference>
<dbReference type="Pfam" id="PF00109">
    <property type="entry name" value="ketoacyl-synt"/>
    <property type="match status" value="1"/>
</dbReference>
<proteinExistence type="predicted"/>
<dbReference type="GO" id="GO:0004312">
    <property type="term" value="F:fatty acid synthase activity"/>
    <property type="evidence" value="ECO:0007669"/>
    <property type="project" value="TreeGrafter"/>
</dbReference>
<dbReference type="InterPro" id="IPR014030">
    <property type="entry name" value="Ketoacyl_synth_N"/>
</dbReference>
<dbReference type="InterPro" id="IPR057326">
    <property type="entry name" value="KR_dom"/>
</dbReference>
<dbReference type="InterPro" id="IPR050091">
    <property type="entry name" value="PKS_NRPS_Biosynth_Enz"/>
</dbReference>
<dbReference type="FunFam" id="3.40.50.720:FF:000209">
    <property type="entry name" value="Polyketide synthase Pks12"/>
    <property type="match status" value="1"/>
</dbReference>
<evidence type="ECO:0000259" key="11">
    <source>
        <dbReference type="PROSITE" id="PS52019"/>
    </source>
</evidence>
<dbReference type="Pfam" id="PF14765">
    <property type="entry name" value="PS-DH"/>
    <property type="match status" value="1"/>
</dbReference>
<dbReference type="Gene3D" id="3.10.129.110">
    <property type="entry name" value="Polyketide synthase dehydratase"/>
    <property type="match status" value="1"/>
</dbReference>
<dbReference type="Proteomes" id="UP000240883">
    <property type="component" value="Unassembled WGS sequence"/>
</dbReference>
<dbReference type="InterPro" id="IPR032821">
    <property type="entry name" value="PKS_assoc"/>
</dbReference>
<dbReference type="Pfam" id="PF00698">
    <property type="entry name" value="Acyl_transf_1"/>
    <property type="match status" value="1"/>
</dbReference>
<evidence type="ECO:0000256" key="3">
    <source>
        <dbReference type="ARBA" id="ARBA00022679"/>
    </source>
</evidence>
<dbReference type="GO" id="GO:1901336">
    <property type="term" value="P:lactone biosynthetic process"/>
    <property type="evidence" value="ECO:0007669"/>
    <property type="project" value="UniProtKB-ARBA"/>
</dbReference>
<dbReference type="PANTHER" id="PTHR43775:SF29">
    <property type="entry name" value="ASPERFURANONE POLYKETIDE SYNTHASE AFOG-RELATED"/>
    <property type="match status" value="1"/>
</dbReference>
<dbReference type="InterPro" id="IPR029063">
    <property type="entry name" value="SAM-dependent_MTases_sf"/>
</dbReference>
<dbReference type="SUPFAM" id="SSF50129">
    <property type="entry name" value="GroES-like"/>
    <property type="match status" value="1"/>
</dbReference>
<dbReference type="GO" id="GO:0006633">
    <property type="term" value="P:fatty acid biosynthetic process"/>
    <property type="evidence" value="ECO:0007669"/>
    <property type="project" value="TreeGrafter"/>
</dbReference>
<dbReference type="SUPFAM" id="SSF47336">
    <property type="entry name" value="ACP-like"/>
    <property type="match status" value="1"/>
</dbReference>
<dbReference type="InterPro" id="IPR011032">
    <property type="entry name" value="GroES-like_sf"/>
</dbReference>